<dbReference type="STRING" id="1221996.QY95_03564"/>
<sequence length="42" mass="4950">MLWFKAVKEIYLNQLIASLFFLFDSDSFIMQTKEEMSKAITA</sequence>
<reference evidence="1" key="1">
    <citation type="submission" date="2015-02" db="EMBL/GenBank/DDBJ databases">
        <title>Genome Assembly of Bacillaceae bacterium MTCC 8252.</title>
        <authorList>
            <person name="Verma A."/>
            <person name="Khatri I."/>
            <person name="Mual P."/>
            <person name="Subramanian S."/>
            <person name="Krishnamurthi S."/>
        </authorList>
    </citation>
    <scope>NUCLEOTIDE SEQUENCE [LARGE SCALE GENOMIC DNA]</scope>
    <source>
        <strain evidence="1">MTCC 8252</strain>
    </source>
</reference>
<dbReference type="AlphaFoldDB" id="A0A0F5HJT6"/>
<accession>A0A0F5HQ61</accession>
<gene>
    <name evidence="1" type="ORF">QY95_03564</name>
</gene>
<evidence type="ECO:0000313" key="1">
    <source>
        <dbReference type="EMBL" id="KKB35160.1"/>
    </source>
</evidence>
<protein>
    <submittedName>
        <fullName evidence="1">Uncharacterized protein</fullName>
    </submittedName>
</protein>
<evidence type="ECO:0000313" key="2">
    <source>
        <dbReference type="Proteomes" id="UP000031563"/>
    </source>
</evidence>
<name>A0A0F5HJT6_BACTR</name>
<organism evidence="1 2">
    <name type="scientific">Bacillus thermotolerans</name>
    <name type="common">Quasibacillus thermotolerans</name>
    <dbReference type="NCBI Taxonomy" id="1221996"/>
    <lineage>
        <taxon>Bacteria</taxon>
        <taxon>Bacillati</taxon>
        <taxon>Bacillota</taxon>
        <taxon>Bacilli</taxon>
        <taxon>Bacillales</taxon>
        <taxon>Bacillaceae</taxon>
        <taxon>Bacillus</taxon>
    </lineage>
</organism>
<proteinExistence type="predicted"/>
<keyword evidence="2" id="KW-1185">Reference proteome</keyword>
<dbReference type="Proteomes" id="UP000031563">
    <property type="component" value="Unassembled WGS sequence"/>
</dbReference>
<dbReference type="EMBL" id="JWIR02000075">
    <property type="protein sequence ID" value="KKB35160.1"/>
    <property type="molecule type" value="Genomic_DNA"/>
</dbReference>
<accession>A0A0F5HJT6</accession>
<comment type="caution">
    <text evidence="1">The sequence shown here is derived from an EMBL/GenBank/DDBJ whole genome shotgun (WGS) entry which is preliminary data.</text>
</comment>